<reference evidence="7 8" key="1">
    <citation type="submission" date="2016-02" db="EMBL/GenBank/DDBJ databases">
        <title>Genome analysis of coral dinoflagellate symbionts highlights evolutionary adaptations to a symbiotic lifestyle.</title>
        <authorList>
            <person name="Aranda M."/>
            <person name="Li Y."/>
            <person name="Liew Y.J."/>
            <person name="Baumgarten S."/>
            <person name="Simakov O."/>
            <person name="Wilson M."/>
            <person name="Piel J."/>
            <person name="Ashoor H."/>
            <person name="Bougouffa S."/>
            <person name="Bajic V.B."/>
            <person name="Ryu T."/>
            <person name="Ravasi T."/>
            <person name="Bayer T."/>
            <person name="Micklem G."/>
            <person name="Kim H."/>
            <person name="Bhak J."/>
            <person name="Lajeunesse T.C."/>
            <person name="Voolstra C.R."/>
        </authorList>
    </citation>
    <scope>NUCLEOTIDE SEQUENCE [LARGE SCALE GENOMIC DNA]</scope>
    <source>
        <strain evidence="7 8">CCMP2467</strain>
    </source>
</reference>
<protein>
    <submittedName>
        <fullName evidence="7">Digeranylgeranylglyceryl phosphate synthase</fullName>
    </submittedName>
</protein>
<dbReference type="AlphaFoldDB" id="A0A1Q9F273"/>
<dbReference type="GO" id="GO:0016020">
    <property type="term" value="C:membrane"/>
    <property type="evidence" value="ECO:0007669"/>
    <property type="project" value="UniProtKB-SubCell"/>
</dbReference>
<sequence length="353" mass="38276">MLQIIAMKPFDALPAPSEAPTASPRSVASCASDTDSDVDLAPQSPVGVLDARLPEKVVLNRVQGECALFVFLLKDNLNAGATPVVVMYLATASATTGATLSGTVAAAMMGLLYLSMFDLVNQWSGVEEDMVDKPWRPIPRGLMSVRGCKIRCGLVAIACLAASYFYSLLIPCMLCFLATFGYSVGWDKNCIFRGFVFMPMVFMIHFQVSMRLALGPSSDSRALLHWAVTFAAYYSIPFLLQDLRDLEGDAKGGRRTLPVLLGARNFRATLFVLLAVLSPPGFYRLLGALVAQQASLALVCALWNSLFLIAILYMLATGDCVKAHRLAYKLVVFMYTFGTGPCLYFIVPSVLAS</sequence>
<dbReference type="GO" id="GO:0016765">
    <property type="term" value="F:transferase activity, transferring alkyl or aryl (other than methyl) groups"/>
    <property type="evidence" value="ECO:0007669"/>
    <property type="project" value="InterPro"/>
</dbReference>
<feature type="transmembrane region" description="Helical" evidence="6">
    <location>
        <begin position="153"/>
        <end position="178"/>
    </location>
</feature>
<dbReference type="InterPro" id="IPR044878">
    <property type="entry name" value="UbiA_sf"/>
</dbReference>
<keyword evidence="2 6" id="KW-0812">Transmembrane</keyword>
<evidence type="ECO:0000256" key="6">
    <source>
        <dbReference type="SAM" id="Phobius"/>
    </source>
</evidence>
<gene>
    <name evidence="7" type="ORF">AK812_SmicGene2152</name>
</gene>
<dbReference type="PANTHER" id="PTHR42723:SF1">
    <property type="entry name" value="CHLOROPHYLL SYNTHASE, CHLOROPLASTIC"/>
    <property type="match status" value="1"/>
</dbReference>
<dbReference type="InterPro" id="IPR050475">
    <property type="entry name" value="Prenyltransferase_related"/>
</dbReference>
<evidence type="ECO:0000313" key="7">
    <source>
        <dbReference type="EMBL" id="OLQ13788.1"/>
    </source>
</evidence>
<dbReference type="Pfam" id="PF01040">
    <property type="entry name" value="UbiA"/>
    <property type="match status" value="1"/>
</dbReference>
<organism evidence="7 8">
    <name type="scientific">Symbiodinium microadriaticum</name>
    <name type="common">Dinoflagellate</name>
    <name type="synonym">Zooxanthella microadriatica</name>
    <dbReference type="NCBI Taxonomy" id="2951"/>
    <lineage>
        <taxon>Eukaryota</taxon>
        <taxon>Sar</taxon>
        <taxon>Alveolata</taxon>
        <taxon>Dinophyceae</taxon>
        <taxon>Suessiales</taxon>
        <taxon>Symbiodiniaceae</taxon>
        <taxon>Symbiodinium</taxon>
    </lineage>
</organism>
<evidence type="ECO:0000256" key="1">
    <source>
        <dbReference type="ARBA" id="ARBA00004141"/>
    </source>
</evidence>
<feature type="transmembrane region" description="Helical" evidence="6">
    <location>
        <begin position="261"/>
        <end position="282"/>
    </location>
</feature>
<dbReference type="EMBL" id="LSRX01000023">
    <property type="protein sequence ID" value="OLQ13788.1"/>
    <property type="molecule type" value="Genomic_DNA"/>
</dbReference>
<dbReference type="InterPro" id="IPR000537">
    <property type="entry name" value="UbiA_prenyltransferase"/>
</dbReference>
<evidence type="ECO:0000256" key="3">
    <source>
        <dbReference type="ARBA" id="ARBA00022989"/>
    </source>
</evidence>
<comment type="subcellular location">
    <subcellularLocation>
        <location evidence="1">Membrane</location>
        <topology evidence="1">Multi-pass membrane protein</topology>
    </subcellularLocation>
</comment>
<name>A0A1Q9F273_SYMMI</name>
<keyword evidence="3 6" id="KW-1133">Transmembrane helix</keyword>
<proteinExistence type="predicted"/>
<evidence type="ECO:0000256" key="4">
    <source>
        <dbReference type="ARBA" id="ARBA00023136"/>
    </source>
</evidence>
<dbReference type="Gene3D" id="1.10.357.140">
    <property type="entry name" value="UbiA prenyltransferase"/>
    <property type="match status" value="1"/>
</dbReference>
<dbReference type="OrthoDB" id="434972at2759"/>
<feature type="transmembrane region" description="Helical" evidence="6">
    <location>
        <begin position="222"/>
        <end position="240"/>
    </location>
</feature>
<keyword evidence="4 6" id="KW-0472">Membrane</keyword>
<feature type="compositionally biased region" description="Polar residues" evidence="5">
    <location>
        <begin position="23"/>
        <end position="33"/>
    </location>
</feature>
<evidence type="ECO:0000256" key="5">
    <source>
        <dbReference type="SAM" id="MobiDB-lite"/>
    </source>
</evidence>
<evidence type="ECO:0000313" key="8">
    <source>
        <dbReference type="Proteomes" id="UP000186817"/>
    </source>
</evidence>
<keyword evidence="8" id="KW-1185">Reference proteome</keyword>
<accession>A0A1Q9F273</accession>
<comment type="caution">
    <text evidence="7">The sequence shown here is derived from an EMBL/GenBank/DDBJ whole genome shotgun (WGS) entry which is preliminary data.</text>
</comment>
<dbReference type="PANTHER" id="PTHR42723">
    <property type="entry name" value="CHLOROPHYLL SYNTHASE"/>
    <property type="match status" value="1"/>
</dbReference>
<feature type="transmembrane region" description="Helical" evidence="6">
    <location>
        <begin position="190"/>
        <end position="210"/>
    </location>
</feature>
<feature type="transmembrane region" description="Helical" evidence="6">
    <location>
        <begin position="327"/>
        <end position="347"/>
    </location>
</feature>
<dbReference type="Proteomes" id="UP000186817">
    <property type="component" value="Unassembled WGS sequence"/>
</dbReference>
<feature type="region of interest" description="Disordered" evidence="5">
    <location>
        <begin position="14"/>
        <end position="38"/>
    </location>
</feature>
<feature type="transmembrane region" description="Helical" evidence="6">
    <location>
        <begin position="294"/>
        <end position="315"/>
    </location>
</feature>
<evidence type="ECO:0000256" key="2">
    <source>
        <dbReference type="ARBA" id="ARBA00022692"/>
    </source>
</evidence>